<dbReference type="AlphaFoldDB" id="A0AA36DKZ5"/>
<feature type="domain" description="EF-hand" evidence="3">
    <location>
        <begin position="75"/>
        <end position="110"/>
    </location>
</feature>
<dbReference type="PANTHER" id="PTHR23104">
    <property type="entry name" value="MULTIPLE COAGULATION FACTOR DEFICIENCY PROTEIN 2 NEURAL STEM CELL DERIVED NEURONAL SURVIVAL PROTEIN"/>
    <property type="match status" value="1"/>
</dbReference>
<organism evidence="4 5">
    <name type="scientific">Cylicocyclus nassatus</name>
    <name type="common">Nematode worm</name>
    <dbReference type="NCBI Taxonomy" id="53992"/>
    <lineage>
        <taxon>Eukaryota</taxon>
        <taxon>Metazoa</taxon>
        <taxon>Ecdysozoa</taxon>
        <taxon>Nematoda</taxon>
        <taxon>Chromadorea</taxon>
        <taxon>Rhabditida</taxon>
        <taxon>Rhabditina</taxon>
        <taxon>Rhabditomorpha</taxon>
        <taxon>Strongyloidea</taxon>
        <taxon>Strongylidae</taxon>
        <taxon>Cylicocyclus</taxon>
    </lineage>
</organism>
<gene>
    <name evidence="4" type="ORF">CYNAS_LOCUS1531</name>
</gene>
<dbReference type="InterPro" id="IPR018247">
    <property type="entry name" value="EF_Hand_1_Ca_BS"/>
</dbReference>
<dbReference type="InterPro" id="IPR052110">
    <property type="entry name" value="MCFD2-like"/>
</dbReference>
<dbReference type="EMBL" id="CATQJL010000001">
    <property type="protein sequence ID" value="CAJ0589548.1"/>
    <property type="molecule type" value="Genomic_DNA"/>
</dbReference>
<keyword evidence="5" id="KW-1185">Reference proteome</keyword>
<evidence type="ECO:0000313" key="4">
    <source>
        <dbReference type="EMBL" id="CAJ0589548.1"/>
    </source>
</evidence>
<evidence type="ECO:0000313" key="5">
    <source>
        <dbReference type="Proteomes" id="UP001176961"/>
    </source>
</evidence>
<dbReference type="Proteomes" id="UP001176961">
    <property type="component" value="Unassembled WGS sequence"/>
</dbReference>
<dbReference type="Gene3D" id="1.10.238.10">
    <property type="entry name" value="EF-hand"/>
    <property type="match status" value="1"/>
</dbReference>
<proteinExistence type="predicted"/>
<evidence type="ECO:0000256" key="1">
    <source>
        <dbReference type="ARBA" id="ARBA00022729"/>
    </source>
</evidence>
<dbReference type="InterPro" id="IPR002048">
    <property type="entry name" value="EF_hand_dom"/>
</dbReference>
<comment type="caution">
    <text evidence="4">The sequence shown here is derived from an EMBL/GenBank/DDBJ whole genome shotgun (WGS) entry which is preliminary data.</text>
</comment>
<keyword evidence="2" id="KW-0677">Repeat</keyword>
<name>A0AA36DKZ5_CYLNA</name>
<evidence type="ECO:0000256" key="2">
    <source>
        <dbReference type="ARBA" id="ARBA00022737"/>
    </source>
</evidence>
<keyword evidence="1" id="KW-0732">Signal</keyword>
<dbReference type="PROSITE" id="PS50222">
    <property type="entry name" value="EF_HAND_2"/>
    <property type="match status" value="1"/>
</dbReference>
<dbReference type="GO" id="GO:0005509">
    <property type="term" value="F:calcium ion binding"/>
    <property type="evidence" value="ECO:0007669"/>
    <property type="project" value="InterPro"/>
</dbReference>
<accession>A0AA36DKZ5</accession>
<evidence type="ECO:0000259" key="3">
    <source>
        <dbReference type="PROSITE" id="PS50222"/>
    </source>
</evidence>
<dbReference type="PANTHER" id="PTHR23104:SF12">
    <property type="entry name" value="EF-HAND DOMAIN-CONTAINING PROTEIN"/>
    <property type="match status" value="1"/>
</dbReference>
<sequence>MTWHNEPSFATTDHFRSLAINSGGMRAAAALTITWLISANVHSVVSTRFAGNEEIHDEGHIKQHLQDKIEVEKMTEEQKRFYYFSMNDLDHDNRIDGTEIVKALTHTHEGETGTPLFEKILLIFARS</sequence>
<dbReference type="PROSITE" id="PS00018">
    <property type="entry name" value="EF_HAND_1"/>
    <property type="match status" value="1"/>
</dbReference>
<reference evidence="4" key="1">
    <citation type="submission" date="2023-07" db="EMBL/GenBank/DDBJ databases">
        <authorList>
            <consortium name="CYATHOMIX"/>
        </authorList>
    </citation>
    <scope>NUCLEOTIDE SEQUENCE</scope>
    <source>
        <strain evidence="4">N/A</strain>
    </source>
</reference>
<protein>
    <recommendedName>
        <fullName evidence="3">EF-hand domain-containing protein</fullName>
    </recommendedName>
</protein>